<dbReference type="Gene3D" id="2.40.10.10">
    <property type="entry name" value="Trypsin-like serine proteases"/>
    <property type="match status" value="2"/>
</dbReference>
<dbReference type="STRING" id="37653.A0A0L8FMM1"/>
<keyword evidence="1" id="KW-0720">Serine protease</keyword>
<dbReference type="AlphaFoldDB" id="A0A0L8FMM1"/>
<dbReference type="OMA" id="CWKSTEW"/>
<sequence length="605" mass="66935">MDSSTVSSNTCVVTLVKRNSLSSVKLGSCSGVFINHKLRIVIAHASLLAELNSKDYEQLRRDLTANKLTNLLPNHSAEVVFDARRYQVQNSSNQHYDLSSNNHQNIAREKEMYTIIPAAIELIFKCESFHQTSEQFLAKSQGWFFLPRKHFFLPYFILIKLQNYDGLLPIEPLLVKSSVECNPGDTVEVFGTPYGNLCVEVFLNSVSRGVISNYFGPNKVQILTDARCIPGTEGGLVCTLDNNNLKRAIGIVVSPFCWKNQNWIGLTLVCSLEEILNSIALALIVSEPGENPKELLKPFSASPLNTNSSVSGVSKHPASSPYNFTLSENIKQYLCHVIGQKGTGTGILISHDTILTCSHVVCDNSEVSIKLNGDKHWHQATLVYSTPLTEPFDVAVLKLNNYSFLTPTKLLSFPEITTAVEELLKHGISCLHQLLAIRTLQPVGHQSPMMSYGFSQFLLAVVHHCSRCWILGMPVYAVGFALFTSHSNPQPTVTSGVVARLVQHKQTDILIQTTCAVYPGSSGGAVMSKSGNIVGMACSTVKMMINQAHVSLVIPMTTLKVITEPYLQDNDAEYLKQLWLKSGKERQIWKLQSTFDCSRNLLSKL</sequence>
<name>A0A0L8FMM1_OCTBM</name>
<dbReference type="InterPro" id="IPR043504">
    <property type="entry name" value="Peptidase_S1_PA_chymotrypsin"/>
</dbReference>
<dbReference type="EC" id="3.4.21.-" evidence="1"/>
<dbReference type="SUPFAM" id="SSF50494">
    <property type="entry name" value="Trypsin-like serine proteases"/>
    <property type="match status" value="2"/>
</dbReference>
<dbReference type="Pfam" id="PF13365">
    <property type="entry name" value="Trypsin_2"/>
    <property type="match status" value="2"/>
</dbReference>
<dbReference type="PANTHER" id="PTHR21004:SF0">
    <property type="entry name" value="PEROXISOMAL LEADER PEPTIDE-PROCESSING PROTEASE"/>
    <property type="match status" value="1"/>
</dbReference>
<keyword evidence="1" id="KW-0576">Peroxisome</keyword>
<dbReference type="EMBL" id="KQ429084">
    <property type="protein sequence ID" value="KOF65640.1"/>
    <property type="molecule type" value="Genomic_DNA"/>
</dbReference>
<accession>A0A0L8FMM1</accession>
<dbReference type="KEGG" id="obi:106882513"/>
<keyword evidence="1" id="KW-0645">Protease</keyword>
<dbReference type="PANTHER" id="PTHR21004">
    <property type="entry name" value="SERINE PROTEASE-RELATED"/>
    <property type="match status" value="1"/>
</dbReference>
<evidence type="ECO:0000256" key="1">
    <source>
        <dbReference type="PIRNR" id="PIRNR037989"/>
    </source>
</evidence>
<dbReference type="GO" id="GO:0031998">
    <property type="term" value="P:regulation of fatty acid beta-oxidation"/>
    <property type="evidence" value="ECO:0007669"/>
    <property type="project" value="TreeGrafter"/>
</dbReference>
<gene>
    <name evidence="2" type="ORF">OCBIM_22014799mg</name>
</gene>
<reference evidence="2" key="1">
    <citation type="submission" date="2015-07" db="EMBL/GenBank/DDBJ databases">
        <title>MeaNS - Measles Nucleotide Surveillance Program.</title>
        <authorList>
            <person name="Tran T."/>
            <person name="Druce J."/>
        </authorList>
    </citation>
    <scope>NUCLEOTIDE SEQUENCE</scope>
    <source>
        <strain evidence="2">UCB-OBI-ISO-001</strain>
        <tissue evidence="2">Gonad</tissue>
    </source>
</reference>
<dbReference type="OrthoDB" id="17845at2759"/>
<comment type="subcellular location">
    <subcellularLocation>
        <location evidence="1">Peroxisome</location>
    </subcellularLocation>
</comment>
<dbReference type="GO" id="GO:0004252">
    <property type="term" value="F:serine-type endopeptidase activity"/>
    <property type="evidence" value="ECO:0007669"/>
    <property type="project" value="InterPro"/>
</dbReference>
<dbReference type="InterPro" id="IPR009003">
    <property type="entry name" value="Peptidase_S1_PA"/>
</dbReference>
<dbReference type="GO" id="GO:0016485">
    <property type="term" value="P:protein processing"/>
    <property type="evidence" value="ECO:0007669"/>
    <property type="project" value="InterPro"/>
</dbReference>
<comment type="PTM">
    <text evidence="1">The full-lengh TYSND1 is the active the proteolytic processing of PTS1- and PTS2-proteins and in self-cleavage, and intermolecular self-cleavage of TYSND1 down-regulates its protease activity.</text>
</comment>
<keyword evidence="1" id="KW-0378">Hydrolase</keyword>
<evidence type="ECO:0000313" key="2">
    <source>
        <dbReference type="EMBL" id="KOF65640.1"/>
    </source>
</evidence>
<dbReference type="InterPro" id="IPR039245">
    <property type="entry name" value="TYSND1/DEG15"/>
</dbReference>
<comment type="function">
    <text evidence="1">Peroxisomal protease that mediates both the removal of the leader peptide from proteins containing a PTS2 target sequence and processes several PTS1-containing proteins. Catalyzes the processing of PTS1-proteins involved in the peroxisomal beta-oxidation of fatty acids.</text>
</comment>
<proteinExistence type="inferred from homology"/>
<dbReference type="GO" id="GO:0005777">
    <property type="term" value="C:peroxisome"/>
    <property type="evidence" value="ECO:0007669"/>
    <property type="project" value="UniProtKB-SubCell"/>
</dbReference>
<comment type="similarity">
    <text evidence="1">Belongs to the peptidase S1B family.</text>
</comment>
<organism evidence="2">
    <name type="scientific">Octopus bimaculoides</name>
    <name type="common">California two-spotted octopus</name>
    <dbReference type="NCBI Taxonomy" id="37653"/>
    <lineage>
        <taxon>Eukaryota</taxon>
        <taxon>Metazoa</taxon>
        <taxon>Spiralia</taxon>
        <taxon>Lophotrochozoa</taxon>
        <taxon>Mollusca</taxon>
        <taxon>Cephalopoda</taxon>
        <taxon>Coleoidea</taxon>
        <taxon>Octopodiformes</taxon>
        <taxon>Octopoda</taxon>
        <taxon>Incirrata</taxon>
        <taxon>Octopodidae</taxon>
        <taxon>Octopus</taxon>
    </lineage>
</organism>
<protein>
    <recommendedName>
        <fullName evidence="1">Peroxisomal leader peptide-processing protease</fullName>
        <ecNumber evidence="1">3.4.21.-</ecNumber>
    </recommendedName>
</protein>